<dbReference type="AlphaFoldDB" id="A0A831RWU5"/>
<evidence type="ECO:0000259" key="5">
    <source>
        <dbReference type="Pfam" id="PF00389"/>
    </source>
</evidence>
<sequence>MKAVFLDYASIDAGDLDRSALAAAATHWEWHDATDARDILSRIRGADIVVSNKVPLDREILQQAPDLKLICIAATGTDKIDLRAASELGIQVSNVVGYATPAVVQHVFASLLALTTSLIPYYGEVRSGAWQAQGNFCLLNHPISELSGKTLGILGFGELGQAVAKVAECFGMKVLIANRPGSERALPDRLSLQELLPRVDVLSLHIPLADNTRGLIGAEELALMKTGAFLINTSRGGIVDEVALAGSLRSGHLGGAAMDVLSQEPPPDDNPLLATDIPNLILTPHTAWASVEARQRLLEEIAANIQAFRKGLARNCVNCEESS</sequence>
<protein>
    <submittedName>
        <fullName evidence="7">2-hydroxyacid dehydrogenase</fullName>
    </submittedName>
</protein>
<dbReference type="GO" id="GO:0016616">
    <property type="term" value="F:oxidoreductase activity, acting on the CH-OH group of donors, NAD or NADP as acceptor"/>
    <property type="evidence" value="ECO:0007669"/>
    <property type="project" value="InterPro"/>
</dbReference>
<accession>A0A831RWU5</accession>
<keyword evidence="2 4" id="KW-0560">Oxidoreductase</keyword>
<feature type="domain" description="D-isomer specific 2-hydroxyacid dehydrogenase catalytic" evidence="5">
    <location>
        <begin position="27"/>
        <end position="318"/>
    </location>
</feature>
<evidence type="ECO:0000256" key="3">
    <source>
        <dbReference type="ARBA" id="ARBA00023027"/>
    </source>
</evidence>
<feature type="domain" description="D-isomer specific 2-hydroxyacid dehydrogenase NAD-binding" evidence="6">
    <location>
        <begin position="109"/>
        <end position="287"/>
    </location>
</feature>
<dbReference type="InterPro" id="IPR029753">
    <property type="entry name" value="D-isomer_DH_CS"/>
</dbReference>
<dbReference type="InterPro" id="IPR006139">
    <property type="entry name" value="D-isomer_2_OHA_DH_cat_dom"/>
</dbReference>
<evidence type="ECO:0000256" key="2">
    <source>
        <dbReference type="ARBA" id="ARBA00023002"/>
    </source>
</evidence>
<dbReference type="InterPro" id="IPR006140">
    <property type="entry name" value="D-isomer_DH_NAD-bd"/>
</dbReference>
<comment type="similarity">
    <text evidence="1 4">Belongs to the D-isomer specific 2-hydroxyacid dehydrogenase family.</text>
</comment>
<dbReference type="PROSITE" id="PS00671">
    <property type="entry name" value="D_2_HYDROXYACID_DH_3"/>
    <property type="match status" value="1"/>
</dbReference>
<proteinExistence type="inferred from homology"/>
<evidence type="ECO:0000256" key="1">
    <source>
        <dbReference type="ARBA" id="ARBA00005854"/>
    </source>
</evidence>
<dbReference type="SUPFAM" id="SSF51735">
    <property type="entry name" value="NAD(P)-binding Rossmann-fold domains"/>
    <property type="match status" value="1"/>
</dbReference>
<evidence type="ECO:0000256" key="4">
    <source>
        <dbReference type="RuleBase" id="RU003719"/>
    </source>
</evidence>
<comment type="caution">
    <text evidence="7">The sequence shown here is derived from an EMBL/GenBank/DDBJ whole genome shotgun (WGS) entry which is preliminary data.</text>
</comment>
<dbReference type="GO" id="GO:0051287">
    <property type="term" value="F:NAD binding"/>
    <property type="evidence" value="ECO:0007669"/>
    <property type="project" value="InterPro"/>
</dbReference>
<dbReference type="NCBIfam" id="NF005069">
    <property type="entry name" value="PRK06487.1"/>
    <property type="match status" value="1"/>
</dbReference>
<dbReference type="Proteomes" id="UP000886339">
    <property type="component" value="Unassembled WGS sequence"/>
</dbReference>
<dbReference type="Gene3D" id="3.40.50.720">
    <property type="entry name" value="NAD(P)-binding Rossmann-like Domain"/>
    <property type="match status" value="2"/>
</dbReference>
<dbReference type="InterPro" id="IPR036291">
    <property type="entry name" value="NAD(P)-bd_dom_sf"/>
</dbReference>
<reference evidence="7" key="1">
    <citation type="journal article" date="2020" name="mSystems">
        <title>Genome- and Community-Level Interaction Insights into Carbon Utilization and Element Cycling Functions of Hydrothermarchaeota in Hydrothermal Sediment.</title>
        <authorList>
            <person name="Zhou Z."/>
            <person name="Liu Y."/>
            <person name="Xu W."/>
            <person name="Pan J."/>
            <person name="Luo Z.H."/>
            <person name="Li M."/>
        </authorList>
    </citation>
    <scope>NUCLEOTIDE SEQUENCE [LARGE SCALE GENOMIC DNA]</scope>
    <source>
        <strain evidence="7">HyVt-458</strain>
    </source>
</reference>
<dbReference type="InterPro" id="IPR050418">
    <property type="entry name" value="D-iso_2-hydroxyacid_DH_PdxB"/>
</dbReference>
<dbReference type="PANTHER" id="PTHR43761:SF1">
    <property type="entry name" value="D-ISOMER SPECIFIC 2-HYDROXYACID DEHYDROGENASE CATALYTIC DOMAIN-CONTAINING PROTEIN-RELATED"/>
    <property type="match status" value="1"/>
</dbReference>
<organism evidence="7">
    <name type="scientific">Thiolapillus brandeum</name>
    <dbReference type="NCBI Taxonomy" id="1076588"/>
    <lineage>
        <taxon>Bacteria</taxon>
        <taxon>Pseudomonadati</taxon>
        <taxon>Pseudomonadota</taxon>
        <taxon>Gammaproteobacteria</taxon>
        <taxon>Chromatiales</taxon>
        <taxon>Sedimenticolaceae</taxon>
        <taxon>Thiolapillus</taxon>
    </lineage>
</organism>
<dbReference type="EMBL" id="DRLF01000355">
    <property type="protein sequence ID" value="HEC07239.1"/>
    <property type="molecule type" value="Genomic_DNA"/>
</dbReference>
<evidence type="ECO:0000313" key="7">
    <source>
        <dbReference type="EMBL" id="HEC07239.1"/>
    </source>
</evidence>
<dbReference type="PANTHER" id="PTHR43761">
    <property type="entry name" value="D-ISOMER SPECIFIC 2-HYDROXYACID DEHYDROGENASE FAMILY PROTEIN (AFU_ORTHOLOGUE AFUA_1G13630)"/>
    <property type="match status" value="1"/>
</dbReference>
<dbReference type="Pfam" id="PF02826">
    <property type="entry name" value="2-Hacid_dh_C"/>
    <property type="match status" value="1"/>
</dbReference>
<gene>
    <name evidence="7" type="ORF">ENJ12_10325</name>
</gene>
<dbReference type="Pfam" id="PF00389">
    <property type="entry name" value="2-Hacid_dh"/>
    <property type="match status" value="1"/>
</dbReference>
<name>A0A831RWU5_9GAMM</name>
<dbReference type="SUPFAM" id="SSF52283">
    <property type="entry name" value="Formate/glycerate dehydrogenase catalytic domain-like"/>
    <property type="match status" value="1"/>
</dbReference>
<dbReference type="CDD" id="cd12162">
    <property type="entry name" value="2-Hacid_dh_4"/>
    <property type="match status" value="1"/>
</dbReference>
<keyword evidence="3" id="KW-0520">NAD</keyword>
<evidence type="ECO:0000259" key="6">
    <source>
        <dbReference type="Pfam" id="PF02826"/>
    </source>
</evidence>